<feature type="transmembrane region" description="Helical" evidence="8">
    <location>
        <begin position="544"/>
        <end position="566"/>
    </location>
</feature>
<keyword evidence="5 8" id="KW-1133">Transmembrane helix</keyword>
<dbReference type="AlphaFoldDB" id="A0A9W8RIT8"/>
<evidence type="ECO:0000256" key="5">
    <source>
        <dbReference type="ARBA" id="ARBA00022989"/>
    </source>
</evidence>
<evidence type="ECO:0000256" key="2">
    <source>
        <dbReference type="ARBA" id="ARBA00010666"/>
    </source>
</evidence>
<feature type="transmembrane region" description="Helical" evidence="8">
    <location>
        <begin position="514"/>
        <end position="532"/>
    </location>
</feature>
<feature type="domain" description="Cas1p 10 TM acyl transferase" evidence="9">
    <location>
        <begin position="478"/>
        <end position="812"/>
    </location>
</feature>
<evidence type="ECO:0000256" key="6">
    <source>
        <dbReference type="ARBA" id="ARBA00023136"/>
    </source>
</evidence>
<evidence type="ECO:0000256" key="1">
    <source>
        <dbReference type="ARBA" id="ARBA00004141"/>
    </source>
</evidence>
<reference evidence="10" key="1">
    <citation type="submission" date="2022-09" db="EMBL/GenBank/DDBJ databases">
        <title>Fusarium specimens isolated from Avocado Roots.</title>
        <authorList>
            <person name="Stajich J."/>
            <person name="Roper C."/>
            <person name="Heimlech-Rivalta G."/>
        </authorList>
    </citation>
    <scope>NUCLEOTIDE SEQUENCE</scope>
    <source>
        <strain evidence="10">CF00136</strain>
    </source>
</reference>
<feature type="transmembrane region" description="Helical" evidence="8">
    <location>
        <begin position="680"/>
        <end position="698"/>
    </location>
</feature>
<dbReference type="InterPro" id="IPR012419">
    <property type="entry name" value="Cas1_AcylTrans_dom"/>
</dbReference>
<keyword evidence="3" id="KW-0808">Transferase</keyword>
<evidence type="ECO:0000313" key="10">
    <source>
        <dbReference type="EMBL" id="KAJ4244577.1"/>
    </source>
</evidence>
<feature type="transmembrane region" description="Helical" evidence="8">
    <location>
        <begin position="651"/>
        <end position="668"/>
    </location>
</feature>
<protein>
    <recommendedName>
        <fullName evidence="9">Cas1p 10 TM acyl transferase domain-containing protein</fullName>
    </recommendedName>
</protein>
<dbReference type="Pfam" id="PF07779">
    <property type="entry name" value="Cas1_AcylT"/>
    <property type="match status" value="1"/>
</dbReference>
<evidence type="ECO:0000256" key="7">
    <source>
        <dbReference type="ARBA" id="ARBA00023180"/>
    </source>
</evidence>
<dbReference type="GO" id="GO:0016740">
    <property type="term" value="F:transferase activity"/>
    <property type="evidence" value="ECO:0007669"/>
    <property type="project" value="UniProtKB-KW"/>
</dbReference>
<dbReference type="PANTHER" id="PTHR13533">
    <property type="entry name" value="N-ACETYLNEURAMINATE 9-O-ACETYLTRANSFERASE"/>
    <property type="match status" value="1"/>
</dbReference>
<gene>
    <name evidence="10" type="ORF">NW762_014433</name>
</gene>
<keyword evidence="7" id="KW-0325">Glycoprotein</keyword>
<sequence length="885" mass="101009">MSLPLARLFATIVATLFLAAIALRTLFPGNDPYRCRAVQNTGRWLDLSRDKDGNRDVFRQWQPDGCIFNDYKSEDIRRCMQGRRIVIAGDSTSRNVAHGMSRLLDRRRTNNDRKHGLPRAQAFNMTYHGQMVQRLPNAYIAAHGTPGQEDFVQCLEMYADEKRNPSPIEDQEGPGMIYLAAGVWFAKQKGTKYANKTTGNVPWDVRFNVYQDHFTKLSKFIADNTPTPYDPFTAPMDPYDGIGNQIFYAPPAGPSYQGDNLDRWSNVARKQGEVIDIQNWLHENEDHLALPLVWSVGGLTINENKTWSDPFGTGFHVVSQVAETRANIILNLRCNAKLHRIKPYPYSQTCCTDYGVKPVFQVGVVTFGIIYLAACIICEVWDLCTTANKERPRWTLLNMQTGTFVLALLMCYYADRTQMMPKGRKLWQLKDFGVLCSLCVTIMLVTIRRSQSRLPEHLPVATDESSESLLPSDQPHISETKSRPFLSREQAQEWKGWMQFLILIYYWTGAEDRFLSILIRLCIAAYLFQLGYEHTLYFLEEDDFSFNYVATIFLRLNILSFALAYFMDTDYLFYHFSPLLSFWFLIIYATMAVGPKRSKANRDAQFVLAKICVSCVLVSAIFTKTAFTQWTFSILQTVFKIQWSDENWQDYATTDIFIVYIGMGVAVVSREMGMTVNLGLRIILALAGLFATFQYFTVALSQSTSTYIDWHPYISFVPVTTFIVLRNIASPIRNYHSKAMAWLGRCSLETYILQSHLLLAADKEGVLVVEGLFGDGTLLGDRWRTLLIITPIFLWISHETRSATAYITDLVMYQTPEAEKLGEPPIWLRKIPGSAYISLPKLRILGLLLVMWLINVLSPGHEIPLAPDGEHDVTIAPRPPWIVPY</sequence>
<keyword evidence="11" id="KW-1185">Reference proteome</keyword>
<name>A0A9W8RIT8_9HYPO</name>
<feature type="transmembrane region" description="Helical" evidence="8">
    <location>
        <begin position="606"/>
        <end position="631"/>
    </location>
</feature>
<feature type="transmembrane region" description="Helical" evidence="8">
    <location>
        <begin position="359"/>
        <end position="384"/>
    </location>
</feature>
<dbReference type="OrthoDB" id="1932925at2759"/>
<keyword evidence="6 8" id="KW-0472">Membrane</keyword>
<comment type="caution">
    <text evidence="10">The sequence shown here is derived from an EMBL/GenBank/DDBJ whole genome shotgun (WGS) entry which is preliminary data.</text>
</comment>
<accession>A0A9W8RIT8</accession>
<dbReference type="PANTHER" id="PTHR13533:SF1">
    <property type="entry name" value="N-ACETYLNEURAMINATE 9-O-ACETYLTRANSFERASE"/>
    <property type="match status" value="1"/>
</dbReference>
<evidence type="ECO:0000259" key="9">
    <source>
        <dbReference type="Pfam" id="PF07779"/>
    </source>
</evidence>
<evidence type="ECO:0000256" key="8">
    <source>
        <dbReference type="SAM" id="Phobius"/>
    </source>
</evidence>
<comment type="similarity">
    <text evidence="2">Belongs to the PC-esterase family. CASD1 subfamily.</text>
</comment>
<feature type="transmembrane region" description="Helical" evidence="8">
    <location>
        <begin position="396"/>
        <end position="415"/>
    </location>
</feature>
<evidence type="ECO:0000313" key="11">
    <source>
        <dbReference type="Proteomes" id="UP001152049"/>
    </source>
</evidence>
<keyword evidence="4 8" id="KW-0812">Transmembrane</keyword>
<evidence type="ECO:0000256" key="3">
    <source>
        <dbReference type="ARBA" id="ARBA00022679"/>
    </source>
</evidence>
<feature type="transmembrane region" description="Helical" evidence="8">
    <location>
        <begin position="572"/>
        <end position="594"/>
    </location>
</feature>
<evidence type="ECO:0000256" key="4">
    <source>
        <dbReference type="ARBA" id="ARBA00022692"/>
    </source>
</evidence>
<comment type="subcellular location">
    <subcellularLocation>
        <location evidence="1">Membrane</location>
        <topology evidence="1">Multi-pass membrane protein</topology>
    </subcellularLocation>
</comment>
<proteinExistence type="inferred from homology"/>
<feature type="transmembrane region" description="Helical" evidence="8">
    <location>
        <begin position="710"/>
        <end position="729"/>
    </location>
</feature>
<dbReference type="GO" id="GO:0005794">
    <property type="term" value="C:Golgi apparatus"/>
    <property type="evidence" value="ECO:0007669"/>
    <property type="project" value="UniProtKB-ARBA"/>
</dbReference>
<dbReference type="GO" id="GO:0016020">
    <property type="term" value="C:membrane"/>
    <property type="evidence" value="ECO:0007669"/>
    <property type="project" value="UniProtKB-SubCell"/>
</dbReference>
<organism evidence="10 11">
    <name type="scientific">Fusarium torreyae</name>
    <dbReference type="NCBI Taxonomy" id="1237075"/>
    <lineage>
        <taxon>Eukaryota</taxon>
        <taxon>Fungi</taxon>
        <taxon>Dikarya</taxon>
        <taxon>Ascomycota</taxon>
        <taxon>Pezizomycotina</taxon>
        <taxon>Sordariomycetes</taxon>
        <taxon>Hypocreomycetidae</taxon>
        <taxon>Hypocreales</taxon>
        <taxon>Nectriaceae</taxon>
        <taxon>Fusarium</taxon>
    </lineage>
</organism>
<dbReference type="Proteomes" id="UP001152049">
    <property type="component" value="Unassembled WGS sequence"/>
</dbReference>
<dbReference type="EMBL" id="JAOQAZ010000050">
    <property type="protein sequence ID" value="KAJ4244577.1"/>
    <property type="molecule type" value="Genomic_DNA"/>
</dbReference>
<dbReference type="GO" id="GO:0005975">
    <property type="term" value="P:carbohydrate metabolic process"/>
    <property type="evidence" value="ECO:0007669"/>
    <property type="project" value="UniProtKB-ARBA"/>
</dbReference>
<feature type="transmembrane region" description="Helical" evidence="8">
    <location>
        <begin position="427"/>
        <end position="447"/>
    </location>
</feature>